<keyword evidence="3 6" id="KW-0812">Transmembrane</keyword>
<gene>
    <name evidence="8" type="ORF">EB837_02110</name>
</gene>
<comment type="caution">
    <text evidence="8">The sequence shown here is derived from an EMBL/GenBank/DDBJ whole genome shotgun (WGS) entry which is preliminary data.</text>
</comment>
<proteinExistence type="predicted"/>
<dbReference type="InterPro" id="IPR000917">
    <property type="entry name" value="Sulfatase_N"/>
</dbReference>
<evidence type="ECO:0000256" key="2">
    <source>
        <dbReference type="ARBA" id="ARBA00022475"/>
    </source>
</evidence>
<reference evidence="8 9" key="1">
    <citation type="submission" date="2018-10" db="EMBL/GenBank/DDBJ databases">
        <title>Horizontal transference of carbapenem resistance between Klebsiella pneumoniae and Kluyvera ascorbata during abdominal infection: a case report.</title>
        <authorList>
            <person name="Raro O.H.F."/>
            <person name="Lima-Morales D."/>
            <person name="Barth A.L."/>
            <person name="Paim T.G.S."/>
            <person name="Mott M.P."/>
            <person name="Riche C.V.W."/>
            <person name="Teixeira U.F."/>
            <person name="Waechter F."/>
            <person name="Dias C.A.G."/>
        </authorList>
    </citation>
    <scope>NUCLEOTIDE SEQUENCE [LARGE SCALE GENOMIC DNA]</scope>
    <source>
        <strain evidence="8 9">OT2</strain>
    </source>
</reference>
<dbReference type="PANTHER" id="PTHR47371">
    <property type="entry name" value="LIPOTEICHOIC ACID SYNTHASE"/>
    <property type="match status" value="1"/>
</dbReference>
<evidence type="ECO:0000256" key="1">
    <source>
        <dbReference type="ARBA" id="ARBA00004651"/>
    </source>
</evidence>
<feature type="transmembrane region" description="Helical" evidence="6">
    <location>
        <begin position="128"/>
        <end position="148"/>
    </location>
</feature>
<evidence type="ECO:0000313" key="9">
    <source>
        <dbReference type="Proteomes" id="UP000268051"/>
    </source>
</evidence>
<evidence type="ECO:0000256" key="6">
    <source>
        <dbReference type="SAM" id="Phobius"/>
    </source>
</evidence>
<keyword evidence="2" id="KW-1003">Cell membrane</keyword>
<dbReference type="GO" id="GO:0005886">
    <property type="term" value="C:plasma membrane"/>
    <property type="evidence" value="ECO:0007669"/>
    <property type="project" value="UniProtKB-SubCell"/>
</dbReference>
<evidence type="ECO:0000313" key="8">
    <source>
        <dbReference type="EMBL" id="ROU17643.1"/>
    </source>
</evidence>
<feature type="domain" description="Sulfatase N-terminal" evidence="7">
    <location>
        <begin position="173"/>
        <end position="454"/>
    </location>
</feature>
<name>A0A3N2SD61_9ENTR</name>
<keyword evidence="5 6" id="KW-0472">Membrane</keyword>
<dbReference type="EMBL" id="RHFN01000002">
    <property type="protein sequence ID" value="ROU17643.1"/>
    <property type="molecule type" value="Genomic_DNA"/>
</dbReference>
<evidence type="ECO:0000256" key="3">
    <source>
        <dbReference type="ARBA" id="ARBA00022692"/>
    </source>
</evidence>
<evidence type="ECO:0000256" key="5">
    <source>
        <dbReference type="ARBA" id="ARBA00023136"/>
    </source>
</evidence>
<dbReference type="Pfam" id="PF00884">
    <property type="entry name" value="Sulfatase"/>
    <property type="match status" value="1"/>
</dbReference>
<accession>A0A3N2SD61</accession>
<sequence>MAMGNDSWSFISIVLYFCALYFFFKGIRRGIFGAAVIIFVVVVSLVFSLLTSSYLIADWFTGIGFDDSVFYHLRFGITGAGLGDFSFLIFYFALAQIFTLAIIFLYLRKYLSCHNSQVAVMRVLQGGIMVFCAFACAPATSNLVSYLFTAQIIDDFPEYFVTPKVAITNKKPKNIIYFYLESLERNYMDENLFPGLLPELHKIEKESVSFTHIGQTIGGSWTMAGMVSSQCGLPLLSAFTNKDFHMNNFMPNAVCLGDILKSKGYHLEFMGGAEMEFAGKGLFYKDHGFASIKGKDEFIKAHVGDHYINNWGLYDDTLYQQLLEDVNTLRKTQSPWGIFSINIGTHQPEGYLSHQCEDVKYGDGSDRLLNAVHCTDQLIGNVYKALKAAGVLEDTIVVFASDHLAPVMVKPYQTLEKAERHNLLMITGAGVKPTQNGRQGTTLDVAPTVLNYLQYGSNPIALGRDLNGPLPTLAEAFSYQSILDKKLVSWRTVIDMAFWGYPELKKEITIDSRTKQINIGSQSLAFPSVVRYSAEGKIVEVSYRSENPMSGGDNRFLPEFYLVNFASNTQLFLWVDRCRVLSTIAPDLAKFGDRYCYYNGALASIHHASGVLTDGTQTLNIKKGADTDVSTTQANVFRKALADKNLIEWSQVLLKSTETSSFPFSGVQASGRDAVVRPSDIGGKQIVDSGLFLTRLSYSKDPNIGVSFYVDILGKLPVCDKNQGPVSVEQYIKKLPLKPKAKPLFYSVVGNLEAECKEGIVNPPTDLALRSLNKVAVGNPYIAVMDPQLNIVEEKSAGSDKTIAVKVDFNDE</sequence>
<dbReference type="InterPro" id="IPR050448">
    <property type="entry name" value="OpgB/LTA_synthase_biosynth"/>
</dbReference>
<dbReference type="Gene3D" id="3.40.720.10">
    <property type="entry name" value="Alkaline Phosphatase, subunit A"/>
    <property type="match status" value="1"/>
</dbReference>
<comment type="subcellular location">
    <subcellularLocation>
        <location evidence="1">Cell membrane</location>
        <topology evidence="1">Multi-pass membrane protein</topology>
    </subcellularLocation>
</comment>
<dbReference type="SUPFAM" id="SSF53649">
    <property type="entry name" value="Alkaline phosphatase-like"/>
    <property type="match status" value="1"/>
</dbReference>
<dbReference type="AlphaFoldDB" id="A0A3N2SD61"/>
<keyword evidence="4 6" id="KW-1133">Transmembrane helix</keyword>
<protein>
    <recommendedName>
        <fullName evidence="7">Sulfatase N-terminal domain-containing protein</fullName>
    </recommendedName>
</protein>
<dbReference type="PANTHER" id="PTHR47371:SF3">
    <property type="entry name" value="PHOSPHOGLYCEROL TRANSFERASE I"/>
    <property type="match status" value="1"/>
</dbReference>
<dbReference type="CDD" id="cd16015">
    <property type="entry name" value="LTA_synthase"/>
    <property type="match status" value="1"/>
</dbReference>
<organism evidence="8 9">
    <name type="scientific">Kluyvera ascorbata</name>
    <dbReference type="NCBI Taxonomy" id="51288"/>
    <lineage>
        <taxon>Bacteria</taxon>
        <taxon>Pseudomonadati</taxon>
        <taxon>Pseudomonadota</taxon>
        <taxon>Gammaproteobacteria</taxon>
        <taxon>Enterobacterales</taxon>
        <taxon>Enterobacteriaceae</taxon>
        <taxon>Kluyvera</taxon>
    </lineage>
</organism>
<dbReference type="Proteomes" id="UP000268051">
    <property type="component" value="Unassembled WGS sequence"/>
</dbReference>
<feature type="transmembrane region" description="Helical" evidence="6">
    <location>
        <begin position="31"/>
        <end position="57"/>
    </location>
</feature>
<feature type="transmembrane region" description="Helical" evidence="6">
    <location>
        <begin position="85"/>
        <end position="107"/>
    </location>
</feature>
<dbReference type="InterPro" id="IPR017850">
    <property type="entry name" value="Alkaline_phosphatase_core_sf"/>
</dbReference>
<dbReference type="RefSeq" id="WP_123650170.1">
    <property type="nucleotide sequence ID" value="NZ_RHFN01000002.1"/>
</dbReference>
<evidence type="ECO:0000256" key="4">
    <source>
        <dbReference type="ARBA" id="ARBA00022989"/>
    </source>
</evidence>
<feature type="transmembrane region" description="Helical" evidence="6">
    <location>
        <begin position="6"/>
        <end position="24"/>
    </location>
</feature>
<evidence type="ECO:0000259" key="7">
    <source>
        <dbReference type="Pfam" id="PF00884"/>
    </source>
</evidence>
<dbReference type="OrthoDB" id="9760224at2"/>